<dbReference type="RefSeq" id="WP_143434657.1">
    <property type="nucleotide sequence ID" value="NZ_FWWW01000007.1"/>
</dbReference>
<evidence type="ECO:0000313" key="3">
    <source>
        <dbReference type="Proteomes" id="UP000192266"/>
    </source>
</evidence>
<keyword evidence="1" id="KW-0175">Coiled coil</keyword>
<dbReference type="AlphaFoldDB" id="A0A1W1UF03"/>
<sequence length="172" mass="19208">MPTNPATKSVNVPADTHFLLSKEAKRLQISQADYTGAAVRYFAERGLHPVDDVAREGQLIMQQVKKLGDRVFGYLQEQERSLLLPMLEEMLRSRVTLERVLRMNEILVNNLTQQLSNLSEAQLNEQREGLKQLRAQNEAMIERQANDAVAAVQQAGAGKLNAGGKLIKDVTV</sequence>
<name>A0A1W1UF03_9BACT</name>
<protein>
    <submittedName>
        <fullName evidence="2">Uncharacterized protein</fullName>
    </submittedName>
</protein>
<dbReference type="NCBIfam" id="NF041200">
    <property type="entry name" value="mob_BfmA_Nterm"/>
    <property type="match status" value="1"/>
</dbReference>
<proteinExistence type="predicted"/>
<dbReference type="EMBL" id="FWWW01000007">
    <property type="protein sequence ID" value="SMB79364.1"/>
    <property type="molecule type" value="Genomic_DNA"/>
</dbReference>
<evidence type="ECO:0000256" key="1">
    <source>
        <dbReference type="SAM" id="Coils"/>
    </source>
</evidence>
<gene>
    <name evidence="2" type="ORF">SAMN00120144_3119</name>
</gene>
<reference evidence="2 3" key="1">
    <citation type="submission" date="2017-04" db="EMBL/GenBank/DDBJ databases">
        <authorList>
            <person name="Afonso C.L."/>
            <person name="Miller P.J."/>
            <person name="Scott M.A."/>
            <person name="Spackman E."/>
            <person name="Goraichik I."/>
            <person name="Dimitrov K.M."/>
            <person name="Suarez D.L."/>
            <person name="Swayne D.E."/>
        </authorList>
    </citation>
    <scope>NUCLEOTIDE SEQUENCE [LARGE SCALE GENOMIC DNA]</scope>
    <source>
        <strain evidence="2 3">DSM 11622</strain>
    </source>
</reference>
<dbReference type="InterPro" id="IPR048012">
    <property type="entry name" value="BfmA-like_N"/>
</dbReference>
<evidence type="ECO:0000313" key="2">
    <source>
        <dbReference type="EMBL" id="SMB79364.1"/>
    </source>
</evidence>
<accession>A0A1W1UF03</accession>
<dbReference type="STRING" id="645990.SAMN00120144_3119"/>
<feature type="coiled-coil region" evidence="1">
    <location>
        <begin position="108"/>
        <end position="143"/>
    </location>
</feature>
<dbReference type="Proteomes" id="UP000192266">
    <property type="component" value="Unassembled WGS sequence"/>
</dbReference>
<dbReference type="OrthoDB" id="880491at2"/>
<keyword evidence="3" id="KW-1185">Reference proteome</keyword>
<organism evidence="2 3">
    <name type="scientific">Hymenobacter roseosalivarius DSM 11622</name>
    <dbReference type="NCBI Taxonomy" id="645990"/>
    <lineage>
        <taxon>Bacteria</taxon>
        <taxon>Pseudomonadati</taxon>
        <taxon>Bacteroidota</taxon>
        <taxon>Cytophagia</taxon>
        <taxon>Cytophagales</taxon>
        <taxon>Hymenobacteraceae</taxon>
        <taxon>Hymenobacter</taxon>
    </lineage>
</organism>